<sequence>MRRDGFNSAGEDTDKERPGTEERKTTMMKGEGITGDGAPRCREQIGSGASSVPSNGEEAERMRATHSNEREKEDGGESSCLETERLAYHNGNQVDNAVTKAPLP</sequence>
<name>A0A4Z2HDK8_9TELE</name>
<comment type="caution">
    <text evidence="2">The sequence shown here is derived from an EMBL/GenBank/DDBJ whole genome shotgun (WGS) entry which is preliminary data.</text>
</comment>
<accession>A0A4Z2HDK8</accession>
<dbReference type="Proteomes" id="UP000314294">
    <property type="component" value="Unassembled WGS sequence"/>
</dbReference>
<organism evidence="2 3">
    <name type="scientific">Liparis tanakae</name>
    <name type="common">Tanaka's snailfish</name>
    <dbReference type="NCBI Taxonomy" id="230148"/>
    <lineage>
        <taxon>Eukaryota</taxon>
        <taxon>Metazoa</taxon>
        <taxon>Chordata</taxon>
        <taxon>Craniata</taxon>
        <taxon>Vertebrata</taxon>
        <taxon>Euteleostomi</taxon>
        <taxon>Actinopterygii</taxon>
        <taxon>Neopterygii</taxon>
        <taxon>Teleostei</taxon>
        <taxon>Neoteleostei</taxon>
        <taxon>Acanthomorphata</taxon>
        <taxon>Eupercaria</taxon>
        <taxon>Perciformes</taxon>
        <taxon>Cottioidei</taxon>
        <taxon>Cottales</taxon>
        <taxon>Liparidae</taxon>
        <taxon>Liparis</taxon>
    </lineage>
</organism>
<feature type="compositionally biased region" description="Basic and acidic residues" evidence="1">
    <location>
        <begin position="12"/>
        <end position="25"/>
    </location>
</feature>
<evidence type="ECO:0000256" key="1">
    <source>
        <dbReference type="SAM" id="MobiDB-lite"/>
    </source>
</evidence>
<dbReference type="EMBL" id="SRLO01000285">
    <property type="protein sequence ID" value="TNN62872.1"/>
    <property type="molecule type" value="Genomic_DNA"/>
</dbReference>
<gene>
    <name evidence="2" type="ORF">EYF80_026947</name>
</gene>
<evidence type="ECO:0000313" key="3">
    <source>
        <dbReference type="Proteomes" id="UP000314294"/>
    </source>
</evidence>
<proteinExistence type="predicted"/>
<protein>
    <submittedName>
        <fullName evidence="2">Uncharacterized protein</fullName>
    </submittedName>
</protein>
<feature type="compositionally biased region" description="Basic and acidic residues" evidence="1">
    <location>
        <begin position="58"/>
        <end position="75"/>
    </location>
</feature>
<dbReference type="AlphaFoldDB" id="A0A4Z2HDK8"/>
<keyword evidence="3" id="KW-1185">Reference proteome</keyword>
<evidence type="ECO:0000313" key="2">
    <source>
        <dbReference type="EMBL" id="TNN62872.1"/>
    </source>
</evidence>
<reference evidence="2 3" key="1">
    <citation type="submission" date="2019-03" db="EMBL/GenBank/DDBJ databases">
        <title>First draft genome of Liparis tanakae, snailfish: a comprehensive survey of snailfish specific genes.</title>
        <authorList>
            <person name="Kim W."/>
            <person name="Song I."/>
            <person name="Jeong J.-H."/>
            <person name="Kim D."/>
            <person name="Kim S."/>
            <person name="Ryu S."/>
            <person name="Song J.Y."/>
            <person name="Lee S.K."/>
        </authorList>
    </citation>
    <scope>NUCLEOTIDE SEQUENCE [LARGE SCALE GENOMIC DNA]</scope>
    <source>
        <tissue evidence="2">Muscle</tissue>
    </source>
</reference>
<feature type="region of interest" description="Disordered" evidence="1">
    <location>
        <begin position="1"/>
        <end position="104"/>
    </location>
</feature>